<dbReference type="Pfam" id="PF07686">
    <property type="entry name" value="V-set"/>
    <property type="match status" value="1"/>
</dbReference>
<gene>
    <name evidence="7" type="primary">Sirpa_2</name>
    <name evidence="7" type="ORF">SAPAEN_R05996</name>
</gene>
<dbReference type="InterPro" id="IPR003598">
    <property type="entry name" value="Ig_sub2"/>
</dbReference>
<comment type="caution">
    <text evidence="7">The sequence shown here is derived from an EMBL/GenBank/DDBJ whole genome shotgun (WGS) entry which is preliminary data.</text>
</comment>
<dbReference type="InterPro" id="IPR003597">
    <property type="entry name" value="Ig_C1-set"/>
</dbReference>
<keyword evidence="8" id="KW-1185">Reference proteome</keyword>
<dbReference type="OrthoDB" id="6370831at2759"/>
<sequence>SQSFKLHQPQDTESVKVGDTLILNCTVSGSPVIGPMKWLKGWGSENQTIYEDAVPSYPRVMRAMNGTNTDFTIHIRNVQPEDVGTYYCVKFRKSLRGENELFRHGNGTKVYVNVEPSPPVVSGPRQRAGLGQTVAFTCTAGGFFPKDITVKWFKDKASISAQLPQVVAWQTNSYNMSSNVTVVLEKGDVGSELICEVQHSTLLTPLRGTYQLSRALRVSPSVHVDQLSPVQVNKTVNFTCHVMGFYPENVSVSWLENETKIKVEKVSQPSVLSQGLFELRSQVQVQATEEKNGSVFTCLVIHDGQAPVNHSAMLWIEGPIKQSQVDNGESELLGWGVNLLPSLLLLWLGIQMEKGLLGGLLFFLFRRTKR</sequence>
<feature type="non-terminal residue" evidence="7">
    <location>
        <position position="1"/>
    </location>
</feature>
<dbReference type="SMART" id="SM00407">
    <property type="entry name" value="IGc1"/>
    <property type="match status" value="2"/>
</dbReference>
<feature type="transmembrane region" description="Helical" evidence="5">
    <location>
        <begin position="344"/>
        <end position="365"/>
    </location>
</feature>
<evidence type="ECO:0000313" key="7">
    <source>
        <dbReference type="EMBL" id="NXA03522.1"/>
    </source>
</evidence>
<keyword evidence="3" id="KW-0325">Glycoprotein</keyword>
<dbReference type="Pfam" id="PF07654">
    <property type="entry name" value="C1-set"/>
    <property type="match status" value="2"/>
</dbReference>
<dbReference type="Proteomes" id="UP000589485">
    <property type="component" value="Unassembled WGS sequence"/>
</dbReference>
<dbReference type="Gene3D" id="2.60.40.10">
    <property type="entry name" value="Immunoglobulins"/>
    <property type="match status" value="3"/>
</dbReference>
<feature type="domain" description="Ig-like" evidence="6">
    <location>
        <begin position="1"/>
        <end position="88"/>
    </location>
</feature>
<feature type="domain" description="Ig-like" evidence="6">
    <location>
        <begin position="116"/>
        <end position="219"/>
    </location>
</feature>
<dbReference type="SUPFAM" id="SSF48726">
    <property type="entry name" value="Immunoglobulin"/>
    <property type="match status" value="3"/>
</dbReference>
<accession>A0A7K7SIG0</accession>
<name>A0A7K7SIG0_9TYRA</name>
<evidence type="ECO:0000256" key="1">
    <source>
        <dbReference type="ARBA" id="ARBA00022729"/>
    </source>
</evidence>
<dbReference type="FunFam" id="2.60.40.10:FF:000295">
    <property type="entry name" value="Tyrosine-protein phosphatase non-receptor type substrate 1"/>
    <property type="match status" value="1"/>
</dbReference>
<dbReference type="PANTHER" id="PTHR19971">
    <property type="entry name" value="SIGNAL-REGULATORY PROTEIN BETA"/>
    <property type="match status" value="1"/>
</dbReference>
<dbReference type="PROSITE" id="PS50835">
    <property type="entry name" value="IG_LIKE"/>
    <property type="match status" value="3"/>
</dbReference>
<dbReference type="InterPro" id="IPR051755">
    <property type="entry name" value="Ig-like_CS_Receptor"/>
</dbReference>
<dbReference type="InterPro" id="IPR007110">
    <property type="entry name" value="Ig-like_dom"/>
</dbReference>
<dbReference type="InterPro" id="IPR013106">
    <property type="entry name" value="Ig_V-set"/>
</dbReference>
<feature type="domain" description="Ig-like" evidence="6">
    <location>
        <begin position="220"/>
        <end position="309"/>
    </location>
</feature>
<evidence type="ECO:0000256" key="2">
    <source>
        <dbReference type="ARBA" id="ARBA00023157"/>
    </source>
</evidence>
<organism evidence="7 8">
    <name type="scientific">Sapayoa aenigma</name>
    <name type="common">broad-billed sapayoa</name>
    <dbReference type="NCBI Taxonomy" id="239371"/>
    <lineage>
        <taxon>Eukaryota</taxon>
        <taxon>Metazoa</taxon>
        <taxon>Chordata</taxon>
        <taxon>Craniata</taxon>
        <taxon>Vertebrata</taxon>
        <taxon>Euteleostomi</taxon>
        <taxon>Archelosauria</taxon>
        <taxon>Archosauria</taxon>
        <taxon>Dinosauria</taxon>
        <taxon>Saurischia</taxon>
        <taxon>Theropoda</taxon>
        <taxon>Coelurosauria</taxon>
        <taxon>Aves</taxon>
        <taxon>Neognathae</taxon>
        <taxon>Neoaves</taxon>
        <taxon>Telluraves</taxon>
        <taxon>Australaves</taxon>
        <taxon>Passeriformes</taxon>
        <taxon>Tyrannidae</taxon>
        <taxon>Sapayoa</taxon>
    </lineage>
</organism>
<evidence type="ECO:0000256" key="3">
    <source>
        <dbReference type="ARBA" id="ARBA00023180"/>
    </source>
</evidence>
<proteinExistence type="predicted"/>
<evidence type="ECO:0000259" key="6">
    <source>
        <dbReference type="PROSITE" id="PS50835"/>
    </source>
</evidence>
<keyword evidence="1" id="KW-0732">Signal</keyword>
<dbReference type="InterPro" id="IPR003599">
    <property type="entry name" value="Ig_sub"/>
</dbReference>
<keyword evidence="2" id="KW-1015">Disulfide bond</keyword>
<dbReference type="EMBL" id="VZSY01000009">
    <property type="protein sequence ID" value="NXA03522.1"/>
    <property type="molecule type" value="Genomic_DNA"/>
</dbReference>
<keyword evidence="5" id="KW-0472">Membrane</keyword>
<keyword evidence="5" id="KW-0812">Transmembrane</keyword>
<dbReference type="SMART" id="SM00406">
    <property type="entry name" value="IGv"/>
    <property type="match status" value="1"/>
</dbReference>
<dbReference type="AlphaFoldDB" id="A0A7K7SIG0"/>
<keyword evidence="4" id="KW-0393">Immunoglobulin domain</keyword>
<evidence type="ECO:0000313" key="8">
    <source>
        <dbReference type="Proteomes" id="UP000589485"/>
    </source>
</evidence>
<dbReference type="InterPro" id="IPR036179">
    <property type="entry name" value="Ig-like_dom_sf"/>
</dbReference>
<reference evidence="7 8" key="1">
    <citation type="submission" date="2019-09" db="EMBL/GenBank/DDBJ databases">
        <title>Bird 10,000 Genomes (B10K) Project - Family phase.</title>
        <authorList>
            <person name="Zhang G."/>
        </authorList>
    </citation>
    <scope>NUCLEOTIDE SEQUENCE [LARGE SCALE GENOMIC DNA]</scope>
    <source>
        <strain evidence="7">B10K-DU-030-41</strain>
        <tissue evidence="7">Muscle</tissue>
    </source>
</reference>
<protein>
    <submittedName>
        <fullName evidence="7">SHPS1 phosphatase</fullName>
    </submittedName>
</protein>
<dbReference type="InterPro" id="IPR013783">
    <property type="entry name" value="Ig-like_fold"/>
</dbReference>
<keyword evidence="5" id="KW-1133">Transmembrane helix</keyword>
<evidence type="ECO:0000256" key="4">
    <source>
        <dbReference type="ARBA" id="ARBA00023319"/>
    </source>
</evidence>
<feature type="non-terminal residue" evidence="7">
    <location>
        <position position="370"/>
    </location>
</feature>
<dbReference type="SMART" id="SM00408">
    <property type="entry name" value="IGc2"/>
    <property type="match status" value="1"/>
</dbReference>
<evidence type="ECO:0000256" key="5">
    <source>
        <dbReference type="SAM" id="Phobius"/>
    </source>
</evidence>
<dbReference type="SMART" id="SM00409">
    <property type="entry name" value="IG"/>
    <property type="match status" value="3"/>
</dbReference>